<dbReference type="Proteomes" id="UP000831460">
    <property type="component" value="Chromosome"/>
</dbReference>
<keyword evidence="1" id="KW-0732">Signal</keyword>
<gene>
    <name evidence="3" type="ORF">MTP09_04255</name>
</gene>
<reference evidence="3 4" key="1">
    <citation type="submission" date="2022-03" db="EMBL/GenBank/DDBJ databases">
        <title>Chryseobacterium sp. isolated from particulate matters in swine house.</title>
        <authorList>
            <person name="Won M."/>
            <person name="Kim S.-J."/>
            <person name="Kwon S.-W."/>
        </authorList>
    </citation>
    <scope>NUCLEOTIDE SEQUENCE [LARGE SCALE GENOMIC DNA]</scope>
    <source>
        <strain evidence="3 4">SC2-2</strain>
    </source>
</reference>
<organism evidence="3 4">
    <name type="scientific">Chryseobacterium suipulveris</name>
    <dbReference type="NCBI Taxonomy" id="2929800"/>
    <lineage>
        <taxon>Bacteria</taxon>
        <taxon>Pseudomonadati</taxon>
        <taxon>Bacteroidota</taxon>
        <taxon>Flavobacteriia</taxon>
        <taxon>Flavobacteriales</taxon>
        <taxon>Weeksellaceae</taxon>
        <taxon>Chryseobacterium group</taxon>
        <taxon>Chryseobacterium</taxon>
    </lineage>
</organism>
<evidence type="ECO:0000259" key="2">
    <source>
        <dbReference type="Pfam" id="PF18962"/>
    </source>
</evidence>
<keyword evidence="4" id="KW-1185">Reference proteome</keyword>
<dbReference type="InterPro" id="IPR026444">
    <property type="entry name" value="Secre_tail"/>
</dbReference>
<dbReference type="NCBIfam" id="TIGR04183">
    <property type="entry name" value="Por_Secre_tail"/>
    <property type="match status" value="1"/>
</dbReference>
<sequence length="228" mass="25636">MKKTLLSLFILCGIFVFSQNQLLFMPQWKVTKVKYNNEFHNYVPSSLCGNNNSAAFASTSLSTKLYNTIMSQISVTDSQISVYQTGGTLAQCQDGPFDTFESAYRSVLEITGNPKVFDYTITQDGYEYNLILTEPSTGNQIYYWAGILSINDIPKDKLKIFPNPVDDVLKIGNLGEVSLIKIYDSSGKMVIQTIEQGNKTLEINVKYLPAGNYFVKINDEKIVKIIKK</sequence>
<accession>A0ABY4BRM1</accession>
<evidence type="ECO:0000313" key="4">
    <source>
        <dbReference type="Proteomes" id="UP000831460"/>
    </source>
</evidence>
<evidence type="ECO:0000256" key="1">
    <source>
        <dbReference type="ARBA" id="ARBA00022729"/>
    </source>
</evidence>
<feature type="domain" description="Secretion system C-terminal sorting" evidence="2">
    <location>
        <begin position="160"/>
        <end position="227"/>
    </location>
</feature>
<dbReference type="RefSeq" id="WP_243550766.1">
    <property type="nucleotide sequence ID" value="NZ_CP094532.1"/>
</dbReference>
<name>A0ABY4BRM1_9FLAO</name>
<dbReference type="EMBL" id="CP094532">
    <property type="protein sequence ID" value="UOE41855.1"/>
    <property type="molecule type" value="Genomic_DNA"/>
</dbReference>
<dbReference type="Pfam" id="PF18962">
    <property type="entry name" value="Por_Secre_tail"/>
    <property type="match status" value="1"/>
</dbReference>
<evidence type="ECO:0000313" key="3">
    <source>
        <dbReference type="EMBL" id="UOE41855.1"/>
    </source>
</evidence>
<proteinExistence type="predicted"/>
<protein>
    <submittedName>
        <fullName evidence="3">T9SS type A sorting domain-containing protein</fullName>
    </submittedName>
</protein>